<protein>
    <recommendedName>
        <fullName evidence="3">Excreted virulence factor EspC, type VII ESX diderm</fullName>
    </recommendedName>
</protein>
<comment type="caution">
    <text evidence="1">The sequence shown here is derived from an EMBL/GenBank/DDBJ whole genome shotgun (WGS) entry which is preliminary data.</text>
</comment>
<sequence>MSSFVEIKTSVADILGIANRLRFAGQSMSTTMGDRFRAITTLEGTPGTLPRDEFTNEFLKTYHKSVEVSGGGGQQMNEAIKTTVPKLGEAMDKLGAYVADAMWSYTGTDDDNATDIDRAGGRH</sequence>
<reference evidence="1 2" key="1">
    <citation type="submission" date="2021-02" db="EMBL/GenBank/DDBJ databases">
        <authorList>
            <person name="Lee D.-H."/>
        </authorList>
    </citation>
    <scope>NUCLEOTIDE SEQUENCE [LARGE SCALE GENOMIC DNA]</scope>
    <source>
        <strain evidence="1 2">MMS20-R2-29</strain>
    </source>
</reference>
<dbReference type="Proteomes" id="UP000809587">
    <property type="component" value="Unassembled WGS sequence"/>
</dbReference>
<organism evidence="1 2">
    <name type="scientific">Micromonospora humidisoli</name>
    <dbReference type="NCBI Taxonomy" id="2807622"/>
    <lineage>
        <taxon>Bacteria</taxon>
        <taxon>Bacillati</taxon>
        <taxon>Actinomycetota</taxon>
        <taxon>Actinomycetes</taxon>
        <taxon>Micromonosporales</taxon>
        <taxon>Micromonosporaceae</taxon>
        <taxon>Micromonospora</taxon>
    </lineage>
</organism>
<proteinExistence type="predicted"/>
<evidence type="ECO:0000313" key="1">
    <source>
        <dbReference type="EMBL" id="MBM7082658.1"/>
    </source>
</evidence>
<accession>A0ABS2J7Z0</accession>
<evidence type="ECO:0008006" key="3">
    <source>
        <dbReference type="Google" id="ProtNLM"/>
    </source>
</evidence>
<evidence type="ECO:0000313" key="2">
    <source>
        <dbReference type="Proteomes" id="UP000809587"/>
    </source>
</evidence>
<dbReference type="RefSeq" id="WP_204957872.1">
    <property type="nucleotide sequence ID" value="NZ_JAFEUO010000002.1"/>
</dbReference>
<name>A0ABS2J7Z0_9ACTN</name>
<gene>
    <name evidence="1" type="ORF">JQN84_08950</name>
</gene>
<dbReference type="EMBL" id="JAFEUO010000002">
    <property type="protein sequence ID" value="MBM7082658.1"/>
    <property type="molecule type" value="Genomic_DNA"/>
</dbReference>
<keyword evidence="2" id="KW-1185">Reference proteome</keyword>